<evidence type="ECO:0000313" key="3">
    <source>
        <dbReference type="EMBL" id="QSE88220.1"/>
    </source>
</evidence>
<keyword evidence="1 3" id="KW-0378">Hydrolase</keyword>
<dbReference type="Pfam" id="PF07859">
    <property type="entry name" value="Abhydrolase_3"/>
    <property type="match status" value="1"/>
</dbReference>
<dbReference type="Gene3D" id="3.40.50.1820">
    <property type="entry name" value="alpha/beta hydrolase"/>
    <property type="match status" value="1"/>
</dbReference>
<evidence type="ECO:0000259" key="2">
    <source>
        <dbReference type="Pfam" id="PF07859"/>
    </source>
</evidence>
<dbReference type="PANTHER" id="PTHR48081">
    <property type="entry name" value="AB HYDROLASE SUPERFAMILY PROTEIN C4A8.06C"/>
    <property type="match status" value="1"/>
</dbReference>
<dbReference type="PANTHER" id="PTHR48081:SF8">
    <property type="entry name" value="ALPHA_BETA HYDROLASE FOLD-3 DOMAIN-CONTAINING PROTEIN-RELATED"/>
    <property type="match status" value="1"/>
</dbReference>
<dbReference type="SUPFAM" id="SSF53474">
    <property type="entry name" value="alpha/beta-Hydrolases"/>
    <property type="match status" value="1"/>
</dbReference>
<dbReference type="EMBL" id="CP070619">
    <property type="protein sequence ID" value="QSE88220.1"/>
    <property type="molecule type" value="Genomic_DNA"/>
</dbReference>
<sequence>MSRWRELLDPELEPVLDALPAVDFVDYQRFRAASDAGAAARAREVEPGEIEIADREVGPDGRTASVRLYRPPARPEPRPAVLHLHGGGFVSGSSDASHARNVELSRELGAVVVSVDYRRAPEHPYPAPLDDCETALRWLIAAATDLGVDPGRIALHGVSAGGALAAGLAIRVRGELAPCFQFLSVPITDDRLATASMLRYDDTPIWSRRVGEVSWAHYLGDLAPGSADVPAEAAPGRASIDDLRGLPPAYVAVMELDPLCDEGLSYAAMLAEAGVAVEAHRFPGAFHAAFTAEPSAGMSRRYLAEEIAVLARALGMER</sequence>
<keyword evidence="4" id="KW-1185">Reference proteome</keyword>
<dbReference type="InterPro" id="IPR029058">
    <property type="entry name" value="AB_hydrolase_fold"/>
</dbReference>
<protein>
    <submittedName>
        <fullName evidence="3">Alpha/beta hydrolase</fullName>
    </submittedName>
</protein>
<dbReference type="Proteomes" id="UP000662986">
    <property type="component" value="Chromosome"/>
</dbReference>
<reference evidence="3 4" key="2">
    <citation type="journal article" date="2022" name="Arch. Microbiol.">
        <title>Rhodococcus pseudokoreensis sp. nov. isolated from the rhizosphere of young M26 apple rootstocks.</title>
        <authorList>
            <person name="Kampfer P."/>
            <person name="Glaeser S.P."/>
            <person name="Blom J."/>
            <person name="Wolf J."/>
            <person name="Benning S."/>
            <person name="Schloter M."/>
            <person name="Neumann-Schaal M."/>
        </authorList>
    </citation>
    <scope>NUCLEOTIDE SEQUENCE [LARGE SCALE GENOMIC DNA]</scope>
    <source>
        <strain evidence="3 4">R79</strain>
    </source>
</reference>
<proteinExistence type="predicted"/>
<dbReference type="GO" id="GO:0016787">
    <property type="term" value="F:hydrolase activity"/>
    <property type="evidence" value="ECO:0007669"/>
    <property type="project" value="UniProtKB-KW"/>
</dbReference>
<gene>
    <name evidence="3" type="ORF">JWS13_06100</name>
</gene>
<feature type="domain" description="Alpha/beta hydrolase fold-3" evidence="2">
    <location>
        <begin position="81"/>
        <end position="290"/>
    </location>
</feature>
<accession>A0A974W044</accession>
<dbReference type="InterPro" id="IPR050300">
    <property type="entry name" value="GDXG_lipolytic_enzyme"/>
</dbReference>
<dbReference type="InterPro" id="IPR013094">
    <property type="entry name" value="AB_hydrolase_3"/>
</dbReference>
<evidence type="ECO:0000313" key="4">
    <source>
        <dbReference type="Proteomes" id="UP000662986"/>
    </source>
</evidence>
<dbReference type="RefSeq" id="WP_206004973.1">
    <property type="nucleotide sequence ID" value="NZ_CP070619.1"/>
</dbReference>
<organism evidence="3 4">
    <name type="scientific">Rhodococcus pseudokoreensis</name>
    <dbReference type="NCBI Taxonomy" id="2811421"/>
    <lineage>
        <taxon>Bacteria</taxon>
        <taxon>Bacillati</taxon>
        <taxon>Actinomycetota</taxon>
        <taxon>Actinomycetes</taxon>
        <taxon>Mycobacteriales</taxon>
        <taxon>Nocardiaceae</taxon>
        <taxon>Rhodococcus</taxon>
    </lineage>
</organism>
<reference evidence="3 4" key="1">
    <citation type="journal article" date="2021" name="Microbiol. Resour. Announc.">
        <title>Complete Genome Sequences of Two Rhodococcus sp. Strains with Large and Linear Chromosomes, Isolated from Apple Rhizosphere.</title>
        <authorList>
            <person name="Benning S."/>
            <person name="Brugnone N."/>
            <person name="Siani R."/>
            <person name="Kublik S."/>
            <person name="Schloter M."/>
            <person name="Rad V."/>
        </authorList>
    </citation>
    <scope>NUCLEOTIDE SEQUENCE [LARGE SCALE GENOMIC DNA]</scope>
    <source>
        <strain evidence="3 4">R79</strain>
    </source>
</reference>
<evidence type="ECO:0000256" key="1">
    <source>
        <dbReference type="ARBA" id="ARBA00022801"/>
    </source>
</evidence>
<name>A0A974W044_9NOCA</name>